<keyword evidence="1" id="KW-0677">Repeat</keyword>
<dbReference type="InterPro" id="IPR036628">
    <property type="entry name" value="Clp_N_dom_sf"/>
</dbReference>
<gene>
    <name evidence="3" type="ordered locus">Mjls_0695</name>
</gene>
<proteinExistence type="predicted"/>
<dbReference type="Pfam" id="PF02861">
    <property type="entry name" value="Clp_N"/>
    <property type="match status" value="1"/>
</dbReference>
<evidence type="ECO:0000259" key="2">
    <source>
        <dbReference type="PROSITE" id="PS51903"/>
    </source>
</evidence>
<evidence type="ECO:0000256" key="1">
    <source>
        <dbReference type="PROSITE-ProRule" id="PRU01251"/>
    </source>
</evidence>
<accession>A0A5Q5CBH0</accession>
<dbReference type="AlphaFoldDB" id="A0A5Q5CBH0"/>
<evidence type="ECO:0000313" key="3">
    <source>
        <dbReference type="EMBL" id="ABN96506.1"/>
    </source>
</evidence>
<dbReference type="KEGG" id="mjl:Mjls_0695"/>
<feature type="domain" description="Clp R" evidence="2">
    <location>
        <begin position="2"/>
        <end position="181"/>
    </location>
</feature>
<organism evidence="3">
    <name type="scientific">Mycobacterium sp. (strain JLS)</name>
    <dbReference type="NCBI Taxonomy" id="164757"/>
    <lineage>
        <taxon>Bacteria</taxon>
        <taxon>Bacillati</taxon>
        <taxon>Actinomycetota</taxon>
        <taxon>Actinomycetes</taxon>
        <taxon>Mycobacteriales</taxon>
        <taxon>Mycobacteriaceae</taxon>
        <taxon>Mycobacterium</taxon>
    </lineage>
</organism>
<dbReference type="EMBL" id="CP000580">
    <property type="protein sequence ID" value="ABN96506.1"/>
    <property type="molecule type" value="Genomic_DNA"/>
</dbReference>
<protein>
    <submittedName>
        <fullName evidence="3">Clp N terminal domain protein</fullName>
    </submittedName>
</protein>
<dbReference type="SUPFAM" id="SSF81923">
    <property type="entry name" value="Double Clp-N motif"/>
    <property type="match status" value="2"/>
</dbReference>
<dbReference type="InterPro" id="IPR004176">
    <property type="entry name" value="Clp_R_N"/>
</dbReference>
<sequence>MFERFSGPARTAVTLAHEEARAMRADDIRPEHLLVGVLRSAGPSLSRMLNGHALTAEDVRERLAAASTGEFDDDASALREIGIDLYAVRDIADRRFGAGAFDSAGRAPRRRRRLGTPLVKPAKKALELALREALAHRDSVIGCEHLLLGILRGGDEVAVGLITERVDAARLRADIVALLDRAA</sequence>
<name>A0A5Q5CBH0_MYCSJ</name>
<reference evidence="3" key="1">
    <citation type="submission" date="2007-02" db="EMBL/GenBank/DDBJ databases">
        <title>Complete sequence of Mycobacterium sp. JLS.</title>
        <authorList>
            <consortium name="US DOE Joint Genome Institute"/>
            <person name="Copeland A."/>
            <person name="Lucas S."/>
            <person name="Lapidus A."/>
            <person name="Barry K."/>
            <person name="Detter J.C."/>
            <person name="Glavina del Rio T."/>
            <person name="Hammon N."/>
            <person name="Israni S."/>
            <person name="Dalin E."/>
            <person name="Tice H."/>
            <person name="Pitluck S."/>
            <person name="Chain P."/>
            <person name="Malfatti S."/>
            <person name="Shin M."/>
            <person name="Vergez L."/>
            <person name="Schmutz J."/>
            <person name="Larimer F."/>
            <person name="Land M."/>
            <person name="Hauser L."/>
            <person name="Kyrpides N."/>
            <person name="Mikhailova N."/>
            <person name="Miller C.D."/>
            <person name="Anderson A.J."/>
            <person name="Sims R.C."/>
            <person name="Richardson P."/>
        </authorList>
    </citation>
    <scope>NUCLEOTIDE SEQUENCE [LARGE SCALE GENOMIC DNA]</scope>
    <source>
        <strain evidence="3">JLS</strain>
    </source>
</reference>
<dbReference type="PROSITE" id="PS51903">
    <property type="entry name" value="CLP_R"/>
    <property type="match status" value="1"/>
</dbReference>
<dbReference type="Gene3D" id="1.10.1780.10">
    <property type="entry name" value="Clp, N-terminal domain"/>
    <property type="match status" value="2"/>
</dbReference>